<protein>
    <recommendedName>
        <fullName evidence="2">HNH domain-containing protein</fullName>
    </recommendedName>
</protein>
<proteinExistence type="predicted"/>
<accession>A0A645JNI6</accession>
<gene>
    <name evidence="1" type="ORF">SDC9_212630</name>
</gene>
<organism evidence="1">
    <name type="scientific">bioreactor metagenome</name>
    <dbReference type="NCBI Taxonomy" id="1076179"/>
    <lineage>
        <taxon>unclassified sequences</taxon>
        <taxon>metagenomes</taxon>
        <taxon>ecological metagenomes</taxon>
    </lineage>
</organism>
<dbReference type="EMBL" id="VSSQ01146335">
    <property type="protein sequence ID" value="MPN64852.1"/>
    <property type="molecule type" value="Genomic_DNA"/>
</dbReference>
<comment type="caution">
    <text evidence="1">The sequence shown here is derived from an EMBL/GenBank/DDBJ whole genome shotgun (WGS) entry which is preliminary data.</text>
</comment>
<evidence type="ECO:0000313" key="1">
    <source>
        <dbReference type="EMBL" id="MPN64852.1"/>
    </source>
</evidence>
<sequence length="89" mass="10563">MKYGYCFLCGKWSLLERHHIFGGAYRKKSEKYGLVVDLCGIECHREGPNAAHRNKETMDKLHQYGQKKYMCEHNANIDEFRQEFGKNYL</sequence>
<evidence type="ECO:0008006" key="2">
    <source>
        <dbReference type="Google" id="ProtNLM"/>
    </source>
</evidence>
<reference evidence="1" key="1">
    <citation type="submission" date="2019-08" db="EMBL/GenBank/DDBJ databases">
        <authorList>
            <person name="Kucharzyk K."/>
            <person name="Murdoch R.W."/>
            <person name="Higgins S."/>
            <person name="Loffler F."/>
        </authorList>
    </citation>
    <scope>NUCLEOTIDE SEQUENCE</scope>
</reference>
<name>A0A645JNI6_9ZZZZ</name>
<dbReference type="AlphaFoldDB" id="A0A645JNI6"/>